<evidence type="ECO:0000256" key="1">
    <source>
        <dbReference type="SAM" id="Phobius"/>
    </source>
</evidence>
<dbReference type="OrthoDB" id="4329812at2"/>
<dbReference type="EMBL" id="LMWN01000044">
    <property type="protein sequence ID" value="KUN01179.1"/>
    <property type="molecule type" value="Genomic_DNA"/>
</dbReference>
<evidence type="ECO:0000313" key="3">
    <source>
        <dbReference type="Proteomes" id="UP000053127"/>
    </source>
</evidence>
<comment type="caution">
    <text evidence="2">The sequence shown here is derived from an EMBL/GenBank/DDBJ whole genome shotgun (WGS) entry which is preliminary data.</text>
</comment>
<sequence length="183" mass="19611">MGWGTRRADADEESLDRAERAAVARGLGQRSHAQWMGSRLTGLGCVSLMPALFCGIVGAGLLGGSYGVGVKGFAVCLLVLVVALPVAGFRIESRLTHRDRRLYVYERGIVVTEGPARTHVLTWPEVRLTEKTESTTHGQHSHGSTVHWLYLKRPDGTPLTRISTSNPAGLAVARAVAEARGGT</sequence>
<dbReference type="Proteomes" id="UP000053127">
    <property type="component" value="Unassembled WGS sequence"/>
</dbReference>
<keyword evidence="1" id="KW-0812">Transmembrane</keyword>
<dbReference type="AlphaFoldDB" id="A0A117PZV9"/>
<feature type="transmembrane region" description="Helical" evidence="1">
    <location>
        <begin position="68"/>
        <end position="91"/>
    </location>
</feature>
<keyword evidence="1" id="KW-1133">Transmembrane helix</keyword>
<accession>A0A117PZV9</accession>
<protein>
    <submittedName>
        <fullName evidence="2">Uncharacterized protein</fullName>
    </submittedName>
</protein>
<dbReference type="RefSeq" id="WP_067132121.1">
    <property type="nucleotide sequence ID" value="NZ_JBFACD010000027.1"/>
</dbReference>
<name>A0A117PZV9_9ACTN</name>
<evidence type="ECO:0000313" key="2">
    <source>
        <dbReference type="EMBL" id="KUN01179.1"/>
    </source>
</evidence>
<proteinExistence type="predicted"/>
<feature type="transmembrane region" description="Helical" evidence="1">
    <location>
        <begin position="40"/>
        <end position="62"/>
    </location>
</feature>
<keyword evidence="1" id="KW-0472">Membrane</keyword>
<organism evidence="2 3">
    <name type="scientific">Streptomyces yokosukanensis</name>
    <dbReference type="NCBI Taxonomy" id="67386"/>
    <lineage>
        <taxon>Bacteria</taxon>
        <taxon>Bacillati</taxon>
        <taxon>Actinomycetota</taxon>
        <taxon>Actinomycetes</taxon>
        <taxon>Kitasatosporales</taxon>
        <taxon>Streptomycetaceae</taxon>
        <taxon>Streptomyces</taxon>
    </lineage>
</organism>
<reference evidence="2 3" key="1">
    <citation type="submission" date="2015-10" db="EMBL/GenBank/DDBJ databases">
        <title>Draft genome sequence of Streptomyces yokosukanensis DSM 40224, type strain for the species Streptomyces yokosukanensis.</title>
        <authorList>
            <person name="Ruckert C."/>
            <person name="Winkler A."/>
            <person name="Kalinowski J."/>
            <person name="Kampfer P."/>
            <person name="Glaeser S."/>
        </authorList>
    </citation>
    <scope>NUCLEOTIDE SEQUENCE [LARGE SCALE GENOMIC DNA]</scope>
    <source>
        <strain evidence="2 3">DSM 40224</strain>
    </source>
</reference>
<keyword evidence="3" id="KW-1185">Reference proteome</keyword>
<gene>
    <name evidence="2" type="ORF">AQI95_32420</name>
</gene>